<keyword evidence="3" id="KW-1185">Reference proteome</keyword>
<dbReference type="EMBL" id="JAOWLA010000007">
    <property type="protein sequence ID" value="MCV2864881.1"/>
    <property type="molecule type" value="Genomic_DNA"/>
</dbReference>
<reference evidence="2 3" key="1">
    <citation type="submission" date="2022-10" db="EMBL/GenBank/DDBJ databases">
        <title>Defluviimonas sp. nov., isolated from ocean surface water.</title>
        <authorList>
            <person name="He W."/>
            <person name="Wang L."/>
            <person name="Zhang D.-F."/>
        </authorList>
    </citation>
    <scope>NUCLEOTIDE SEQUENCE [LARGE SCALE GENOMIC DNA]</scope>
    <source>
        <strain evidence="2 3">WL0075</strain>
    </source>
</reference>
<dbReference type="RefSeq" id="WP_263721401.1">
    <property type="nucleotide sequence ID" value="NZ_JAOWLA010000007.1"/>
</dbReference>
<gene>
    <name evidence="2" type="ORF">OE647_09050</name>
</gene>
<evidence type="ECO:0000313" key="3">
    <source>
        <dbReference type="Proteomes" id="UP001652503"/>
    </source>
</evidence>
<evidence type="ECO:0000313" key="2">
    <source>
        <dbReference type="EMBL" id="MCV2864881.1"/>
    </source>
</evidence>
<sequence length="104" mass="10872">MKLSVVAAALCAAVAVCGGAAFAGPVESACLKSGRSAASPATCTCIQYVADMTLSGSDQKMAARFIKDPDKAQEIRTSDNAKHEAFWLRYKNFGETAESFCAQG</sequence>
<dbReference type="Proteomes" id="UP001652503">
    <property type="component" value="Unassembled WGS sequence"/>
</dbReference>
<evidence type="ECO:0000256" key="1">
    <source>
        <dbReference type="SAM" id="SignalP"/>
    </source>
</evidence>
<feature type="signal peptide" evidence="1">
    <location>
        <begin position="1"/>
        <end position="23"/>
    </location>
</feature>
<protein>
    <recommendedName>
        <fullName evidence="4">Arginine transporter</fullName>
    </recommendedName>
</protein>
<organism evidence="2 3">
    <name type="scientific">Albidovulum sediminicola</name>
    <dbReference type="NCBI Taxonomy" id="2984331"/>
    <lineage>
        <taxon>Bacteria</taxon>
        <taxon>Pseudomonadati</taxon>
        <taxon>Pseudomonadota</taxon>
        <taxon>Alphaproteobacteria</taxon>
        <taxon>Rhodobacterales</taxon>
        <taxon>Paracoccaceae</taxon>
        <taxon>Albidovulum</taxon>
    </lineage>
</organism>
<comment type="caution">
    <text evidence="2">The sequence shown here is derived from an EMBL/GenBank/DDBJ whole genome shotgun (WGS) entry which is preliminary data.</text>
</comment>
<name>A0ABT2Z181_9RHOB</name>
<proteinExistence type="predicted"/>
<keyword evidence="1" id="KW-0732">Signal</keyword>
<evidence type="ECO:0008006" key="4">
    <source>
        <dbReference type="Google" id="ProtNLM"/>
    </source>
</evidence>
<feature type="chain" id="PRO_5046153801" description="Arginine transporter" evidence="1">
    <location>
        <begin position="24"/>
        <end position="104"/>
    </location>
</feature>
<accession>A0ABT2Z181</accession>